<dbReference type="Proteomes" id="UP001459714">
    <property type="component" value="Unassembled WGS sequence"/>
</dbReference>
<feature type="domain" description="NERD" evidence="2">
    <location>
        <begin position="29"/>
        <end position="77"/>
    </location>
</feature>
<evidence type="ECO:0000313" key="4">
    <source>
        <dbReference type="Proteomes" id="UP001459714"/>
    </source>
</evidence>
<dbReference type="InterPro" id="IPR011528">
    <property type="entry name" value="NERD"/>
</dbReference>
<evidence type="ECO:0000313" key="3">
    <source>
        <dbReference type="EMBL" id="MEL3957511.1"/>
    </source>
</evidence>
<evidence type="ECO:0000259" key="2">
    <source>
        <dbReference type="PROSITE" id="PS50965"/>
    </source>
</evidence>
<reference evidence="3 4" key="1">
    <citation type="submission" date="2024-03" db="EMBL/GenBank/DDBJ databases">
        <title>Bacilli Hybrid Assemblies.</title>
        <authorList>
            <person name="Kovac J."/>
        </authorList>
    </citation>
    <scope>NUCLEOTIDE SEQUENCE [LARGE SCALE GENOMIC DNA]</scope>
    <source>
        <strain evidence="3 4">FSL M8-0022</strain>
    </source>
</reference>
<organism evidence="3 4">
    <name type="scientific">Caldifermentibacillus hisashii</name>
    <dbReference type="NCBI Taxonomy" id="996558"/>
    <lineage>
        <taxon>Bacteria</taxon>
        <taxon>Bacillati</taxon>
        <taxon>Bacillota</taxon>
        <taxon>Bacilli</taxon>
        <taxon>Bacillales</taxon>
        <taxon>Bacillaceae</taxon>
        <taxon>Caldifermentibacillus</taxon>
    </lineage>
</organism>
<feature type="transmembrane region" description="Helical" evidence="1">
    <location>
        <begin position="6"/>
        <end position="22"/>
    </location>
</feature>
<keyword evidence="4" id="KW-1185">Reference proteome</keyword>
<proteinExistence type="predicted"/>
<keyword evidence="1" id="KW-0812">Transmembrane</keyword>
<dbReference type="EMBL" id="JBBYAK010000001">
    <property type="protein sequence ID" value="MEL3957511.1"/>
    <property type="molecule type" value="Genomic_DNA"/>
</dbReference>
<accession>A0ABU9JZQ1</accession>
<dbReference type="RefSeq" id="WP_244810728.1">
    <property type="nucleotide sequence ID" value="NZ_CP159977.1"/>
</dbReference>
<gene>
    <name evidence="3" type="ORF">NST17_09925</name>
</gene>
<comment type="caution">
    <text evidence="3">The sequence shown here is derived from an EMBL/GenBank/DDBJ whole genome shotgun (WGS) entry which is preliminary data.</text>
</comment>
<dbReference type="PROSITE" id="PS50965">
    <property type="entry name" value="NERD"/>
    <property type="match status" value="1"/>
</dbReference>
<evidence type="ECO:0000256" key="1">
    <source>
        <dbReference type="SAM" id="Phobius"/>
    </source>
</evidence>
<keyword evidence="1" id="KW-0472">Membrane</keyword>
<dbReference type="Pfam" id="PF08378">
    <property type="entry name" value="NERD"/>
    <property type="match status" value="1"/>
</dbReference>
<name>A0ABU9JZQ1_9BACI</name>
<protein>
    <submittedName>
        <fullName evidence="3">Nuclease-related domain-containing protein</fullName>
    </submittedName>
</protein>
<sequence length="77" mass="8885">MEGIIQVVVIFFVLGAISIWVNKNLPKWTGKAGERRVQKEIEKLEKLKPNQYKVFHDLYIPKAGGYSQIDHIVVSEF</sequence>
<keyword evidence="1" id="KW-1133">Transmembrane helix</keyword>